<feature type="transmembrane region" description="Helical" evidence="1">
    <location>
        <begin position="57"/>
        <end position="75"/>
    </location>
</feature>
<gene>
    <name evidence="2" type="ORF">BST17_25670</name>
</gene>
<feature type="transmembrane region" description="Helical" evidence="1">
    <location>
        <begin position="81"/>
        <end position="98"/>
    </location>
</feature>
<dbReference type="EMBL" id="MVHJ01000036">
    <property type="protein sequence ID" value="ORA01998.1"/>
    <property type="molecule type" value="Genomic_DNA"/>
</dbReference>
<dbReference type="OrthoDB" id="5118875at2"/>
<keyword evidence="1" id="KW-0812">Transmembrane</keyword>
<name>A0A1W9YPK1_MYCBA</name>
<dbReference type="AlphaFoldDB" id="A0A1W9YPK1"/>
<accession>A0A1W9YPK1</accession>
<keyword evidence="3" id="KW-1185">Reference proteome</keyword>
<proteinExistence type="predicted"/>
<comment type="caution">
    <text evidence="2">The sequence shown here is derived from an EMBL/GenBank/DDBJ whole genome shotgun (WGS) entry which is preliminary data.</text>
</comment>
<dbReference type="Proteomes" id="UP000192366">
    <property type="component" value="Unassembled WGS sequence"/>
</dbReference>
<evidence type="ECO:0000256" key="1">
    <source>
        <dbReference type="SAM" id="Phobius"/>
    </source>
</evidence>
<sequence length="181" mass="20050">MTNTFRQLCRLLLDGDTVWGTVEIRPQRWGATAYRIVVYPPGITSEERRRVRVWRGFYAWGTGLWLASTAILSGFTEPWTAVALACAVSLSLGAIAFARAGSLRAAVRTADVTVAVPNPDRALLLRARQVRNIGVTMVRADHSMRDGDISVADHELIWHHAYAQLEHNIVLPSVGRYGGVR</sequence>
<evidence type="ECO:0000313" key="3">
    <source>
        <dbReference type="Proteomes" id="UP000192366"/>
    </source>
</evidence>
<reference evidence="2 3" key="1">
    <citation type="submission" date="2017-02" db="EMBL/GenBank/DDBJ databases">
        <title>The new phylogeny of genus Mycobacterium.</title>
        <authorList>
            <person name="Tortoli E."/>
            <person name="Trovato A."/>
            <person name="Cirillo D.M."/>
        </authorList>
    </citation>
    <scope>NUCLEOTIDE SEQUENCE [LARGE SCALE GENOMIC DNA]</scope>
    <source>
        <strain evidence="2 3">DSM 45578</strain>
    </source>
</reference>
<keyword evidence="1" id="KW-1133">Transmembrane helix</keyword>
<dbReference type="RefSeq" id="WP_083061726.1">
    <property type="nucleotide sequence ID" value="NZ_JACKVM010000005.1"/>
</dbReference>
<protein>
    <submittedName>
        <fullName evidence="2">Uncharacterized protein</fullName>
    </submittedName>
</protein>
<evidence type="ECO:0000313" key="2">
    <source>
        <dbReference type="EMBL" id="ORA01998.1"/>
    </source>
</evidence>
<dbReference type="Pfam" id="PF20315">
    <property type="entry name" value="DUF6611"/>
    <property type="match status" value="1"/>
</dbReference>
<dbReference type="InterPro" id="IPR046719">
    <property type="entry name" value="DUF6611"/>
</dbReference>
<keyword evidence="1" id="KW-0472">Membrane</keyword>
<organism evidence="2 3">
    <name type="scientific">Mycolicibacterium bacteremicum</name>
    <name type="common">Mycobacterium bacteremicum</name>
    <dbReference type="NCBI Taxonomy" id="564198"/>
    <lineage>
        <taxon>Bacteria</taxon>
        <taxon>Bacillati</taxon>
        <taxon>Actinomycetota</taxon>
        <taxon>Actinomycetes</taxon>
        <taxon>Mycobacteriales</taxon>
        <taxon>Mycobacteriaceae</taxon>
        <taxon>Mycolicibacterium</taxon>
    </lineage>
</organism>